<evidence type="ECO:0000313" key="4">
    <source>
        <dbReference type="EMBL" id="ODM05060.1"/>
    </source>
</evidence>
<dbReference type="SMART" id="SM00530">
    <property type="entry name" value="HTH_XRE"/>
    <property type="match status" value="1"/>
</dbReference>
<dbReference type="InterPro" id="IPR001387">
    <property type="entry name" value="Cro/C1-type_HTH"/>
</dbReference>
<dbReference type="PANTHER" id="PTHR46558">
    <property type="entry name" value="TRACRIPTIONAL REGULATORY PROTEIN-RELATED-RELATED"/>
    <property type="match status" value="1"/>
</dbReference>
<evidence type="ECO:0000256" key="2">
    <source>
        <dbReference type="SAM" id="Phobius"/>
    </source>
</evidence>
<gene>
    <name evidence="4" type="ORF">BEI61_00943</name>
</gene>
<dbReference type="PROSITE" id="PS50943">
    <property type="entry name" value="HTH_CROC1"/>
    <property type="match status" value="1"/>
</dbReference>
<feature type="transmembrane region" description="Helical" evidence="2">
    <location>
        <begin position="315"/>
        <end position="337"/>
    </location>
</feature>
<dbReference type="InterPro" id="IPR010982">
    <property type="entry name" value="Lambda_DNA-bd_dom_sf"/>
</dbReference>
<accession>A0A1E3A8G6</accession>
<feature type="transmembrane region" description="Helical" evidence="2">
    <location>
        <begin position="174"/>
        <end position="195"/>
    </location>
</feature>
<dbReference type="PANTHER" id="PTHR46558:SF4">
    <property type="entry name" value="DNA-BIDING PHAGE PROTEIN"/>
    <property type="match status" value="1"/>
</dbReference>
<dbReference type="Gene3D" id="1.10.260.40">
    <property type="entry name" value="lambda repressor-like DNA-binding domains"/>
    <property type="match status" value="1"/>
</dbReference>
<dbReference type="Pfam" id="PF01381">
    <property type="entry name" value="HTH_3"/>
    <property type="match status" value="1"/>
</dbReference>
<dbReference type="GO" id="GO:0003677">
    <property type="term" value="F:DNA binding"/>
    <property type="evidence" value="ECO:0007669"/>
    <property type="project" value="UniProtKB-KW"/>
</dbReference>
<dbReference type="Proteomes" id="UP000094067">
    <property type="component" value="Unassembled WGS sequence"/>
</dbReference>
<feature type="transmembrane region" description="Helical" evidence="2">
    <location>
        <begin position="233"/>
        <end position="256"/>
    </location>
</feature>
<dbReference type="AlphaFoldDB" id="A0A1E3A8G6"/>
<keyword evidence="2" id="KW-1133">Transmembrane helix</keyword>
<reference evidence="4 5" key="1">
    <citation type="submission" date="2016-07" db="EMBL/GenBank/DDBJ databases">
        <title>Characterization of isolates of Eisenbergiella tayi derived from blood cultures, using whole genome sequencing.</title>
        <authorList>
            <person name="Burdz T."/>
            <person name="Wiebe D."/>
            <person name="Huynh C."/>
            <person name="Bernard K."/>
        </authorList>
    </citation>
    <scope>NUCLEOTIDE SEQUENCE [LARGE SCALE GENOMIC DNA]</scope>
    <source>
        <strain evidence="4 5">NML 110608</strain>
    </source>
</reference>
<feature type="transmembrane region" description="Helical" evidence="2">
    <location>
        <begin position="88"/>
        <end position="113"/>
    </location>
</feature>
<sequence length="344" mass="38777">MEEKDTFGKFLRRKREECGLTQKEMARRLYVTESAVSKWERGISYPDISLVSQICGVLNISEHELITASEDMEQKKLEKQAASYQKMVHVYSITMLVVYGIALISCFITNLAVERRLSWFFIVLSGILTAFTLLSLPLYLQKYRAAITLASFWISLLLLLFICAVYTGGGWFFVAMWSVTLGFSVVFLPFILPSLPLPGSLYQHKALLCIAADTILLFILLASALHYTGNMGAYFTIACPVALTGLLYVWVLLAVIRYLKIHPYFRTAMVLGFSGIYTLFINSILHVIIDKVPFQMQPCDFRIWNGDYINGNTTMILFLICILLAAAFTVGGIIITVKKRSAES</sequence>
<dbReference type="SUPFAM" id="SSF47413">
    <property type="entry name" value="lambda repressor-like DNA-binding domains"/>
    <property type="match status" value="1"/>
</dbReference>
<dbReference type="RefSeq" id="WP_081331060.1">
    <property type="nucleotide sequence ID" value="NZ_MCGH01000002.1"/>
</dbReference>
<dbReference type="CDD" id="cd00093">
    <property type="entry name" value="HTH_XRE"/>
    <property type="match status" value="1"/>
</dbReference>
<comment type="caution">
    <text evidence="4">The sequence shown here is derived from an EMBL/GenBank/DDBJ whole genome shotgun (WGS) entry which is preliminary data.</text>
</comment>
<feature type="transmembrane region" description="Helical" evidence="2">
    <location>
        <begin position="268"/>
        <end position="289"/>
    </location>
</feature>
<feature type="domain" description="HTH cro/C1-type" evidence="3">
    <location>
        <begin position="11"/>
        <end position="65"/>
    </location>
</feature>
<keyword evidence="1" id="KW-0238">DNA-binding</keyword>
<feature type="transmembrane region" description="Helical" evidence="2">
    <location>
        <begin position="147"/>
        <end position="168"/>
    </location>
</feature>
<protein>
    <submittedName>
        <fullName evidence="4">Transcriptional repressor DicA</fullName>
    </submittedName>
</protein>
<name>A0A1E3A8G6_9FIRM</name>
<keyword evidence="2" id="KW-0472">Membrane</keyword>
<organism evidence="4 5">
    <name type="scientific">Eisenbergiella tayi</name>
    <dbReference type="NCBI Taxonomy" id="1432052"/>
    <lineage>
        <taxon>Bacteria</taxon>
        <taxon>Bacillati</taxon>
        <taxon>Bacillota</taxon>
        <taxon>Clostridia</taxon>
        <taxon>Lachnospirales</taxon>
        <taxon>Lachnospiraceae</taxon>
        <taxon>Eisenbergiella</taxon>
    </lineage>
</organism>
<evidence type="ECO:0000256" key="1">
    <source>
        <dbReference type="ARBA" id="ARBA00023125"/>
    </source>
</evidence>
<dbReference type="EMBL" id="MCGH01000002">
    <property type="protein sequence ID" value="ODM05060.1"/>
    <property type="molecule type" value="Genomic_DNA"/>
</dbReference>
<dbReference type="PATRIC" id="fig|1432052.4.peg.1057"/>
<evidence type="ECO:0000259" key="3">
    <source>
        <dbReference type="PROSITE" id="PS50943"/>
    </source>
</evidence>
<feature type="transmembrane region" description="Helical" evidence="2">
    <location>
        <begin position="207"/>
        <end position="227"/>
    </location>
</feature>
<feature type="transmembrane region" description="Helical" evidence="2">
    <location>
        <begin position="119"/>
        <end position="140"/>
    </location>
</feature>
<keyword evidence="2" id="KW-0812">Transmembrane</keyword>
<proteinExistence type="predicted"/>
<evidence type="ECO:0000313" key="5">
    <source>
        <dbReference type="Proteomes" id="UP000094067"/>
    </source>
</evidence>